<dbReference type="Proteomes" id="UP000053660">
    <property type="component" value="Unassembled WGS sequence"/>
</dbReference>
<gene>
    <name evidence="1" type="ORF">OESDEN_24178</name>
</gene>
<dbReference type="AlphaFoldDB" id="A0A0B1RYB7"/>
<sequence>GTLFYSILALITSSLLLVTSIHQLRALHRLKKRNDLARINTAIEKTKKALRCARWSAVEIAVLATHAGMTLHDIEQEYVRDASARQEVLTYVSDFFLRFCIFPSLEVRDWLSYHLQVGAWQWQK</sequence>
<keyword evidence="2" id="KW-1185">Reference proteome</keyword>
<dbReference type="EMBL" id="KN611990">
    <property type="protein sequence ID" value="KHJ76202.1"/>
    <property type="molecule type" value="Genomic_DNA"/>
</dbReference>
<proteinExistence type="predicted"/>
<evidence type="ECO:0000313" key="2">
    <source>
        <dbReference type="Proteomes" id="UP000053660"/>
    </source>
</evidence>
<protein>
    <submittedName>
        <fullName evidence="1">Uncharacterized protein</fullName>
    </submittedName>
</protein>
<organism evidence="1 2">
    <name type="scientific">Oesophagostomum dentatum</name>
    <name type="common">Nodular worm</name>
    <dbReference type="NCBI Taxonomy" id="61180"/>
    <lineage>
        <taxon>Eukaryota</taxon>
        <taxon>Metazoa</taxon>
        <taxon>Ecdysozoa</taxon>
        <taxon>Nematoda</taxon>
        <taxon>Chromadorea</taxon>
        <taxon>Rhabditida</taxon>
        <taxon>Rhabditina</taxon>
        <taxon>Rhabditomorpha</taxon>
        <taxon>Strongyloidea</taxon>
        <taxon>Strongylidae</taxon>
        <taxon>Oesophagostomum</taxon>
    </lineage>
</organism>
<feature type="non-terminal residue" evidence="1">
    <location>
        <position position="1"/>
    </location>
</feature>
<name>A0A0B1RYB7_OESDE</name>
<accession>A0A0B1RYB7</accession>
<reference evidence="1 2" key="1">
    <citation type="submission" date="2014-03" db="EMBL/GenBank/DDBJ databases">
        <title>Draft genome of the hookworm Oesophagostomum dentatum.</title>
        <authorList>
            <person name="Mitreva M."/>
        </authorList>
    </citation>
    <scope>NUCLEOTIDE SEQUENCE [LARGE SCALE GENOMIC DNA]</scope>
    <source>
        <strain evidence="1 2">OD-Hann</strain>
    </source>
</reference>
<evidence type="ECO:0000313" key="1">
    <source>
        <dbReference type="EMBL" id="KHJ76202.1"/>
    </source>
</evidence>
<dbReference type="OrthoDB" id="5859029at2759"/>